<reference evidence="7 8" key="1">
    <citation type="submission" date="2016-05" db="EMBL/GenBank/DDBJ databases">
        <title>Microbial solvent formation.</title>
        <authorList>
            <person name="Poehlein A."/>
            <person name="Montoya Solano J.D."/>
            <person name="Flitsch S."/>
            <person name="Krabben P."/>
            <person name="Duerre P."/>
            <person name="Daniel R."/>
        </authorList>
    </citation>
    <scope>NUCLEOTIDE SEQUENCE [LARGE SCALE GENOMIC DNA]</scope>
    <source>
        <strain evidence="7 8">L1-8</strain>
    </source>
</reference>
<dbReference type="FunFam" id="3.20.20.80:FF:000004">
    <property type="entry name" value="Beta-glucosidase 6-phospho-beta-glucosidase"/>
    <property type="match status" value="1"/>
</dbReference>
<dbReference type="InterPro" id="IPR017853">
    <property type="entry name" value="GH"/>
</dbReference>
<dbReference type="PROSITE" id="PS00653">
    <property type="entry name" value="GLYCOSYL_HYDROL_F1_2"/>
    <property type="match status" value="1"/>
</dbReference>
<keyword evidence="2 6" id="KW-0378">Hydrolase</keyword>
<gene>
    <name evidence="7" type="primary">bglC</name>
    <name evidence="7" type="ORF">CLOSAC_07360</name>
</gene>
<sequence>MFHKNLKDFPKDFLWGASTSAYQVEGAYNEDGKGLSVQDTKDVIQGTPDFNVSSDHYHHYKEDVALFAEMGFKTYRFSIAWTRIIPNGVGEVNQKGIEFYNNLINELLLYGIEPLVTMYHFDLPDALQQKGGWSNRETVDAFVNYAKVLFDNFGDRVNYWLTINEQNMMILHGAAIGTVSEGVQNIQKELYKQNHNMMLAQARTMKLCHEICPNCKIGPAPNITSIYPASSKPKDILAANNQSSIRNWLYLDMAVHGRYNPIAWSYMVEKGIEPTIEEGDRDILKGANPDFIAFNYYCTGTAGESKIDDTELSTQGGDQQISVGDIGVYKGVSNPNLQKTEFGWEIDPVGFRNTLREVYERYALPIIITENGLGAYDKVEENDTINDDYRIDYLRKHIEQARLAITDGVDLRGYCPWSAIDLISTHQGFKKRYGFIYVNRDEFDLKDLRRIRKKSFFWYKNVIKTNGKEL</sequence>
<dbReference type="GO" id="GO:0005829">
    <property type="term" value="C:cytosol"/>
    <property type="evidence" value="ECO:0007669"/>
    <property type="project" value="TreeGrafter"/>
</dbReference>
<dbReference type="InterPro" id="IPR001360">
    <property type="entry name" value="Glyco_hydro_1"/>
</dbReference>
<dbReference type="InterPro" id="IPR033132">
    <property type="entry name" value="GH_1_N_CS"/>
</dbReference>
<comment type="caution">
    <text evidence="7">The sequence shown here is derived from an EMBL/GenBank/DDBJ whole genome shotgun (WGS) entry which is preliminary data.</text>
</comment>
<comment type="similarity">
    <text evidence="1 5">Belongs to the glycosyl hydrolase 1 family.</text>
</comment>
<evidence type="ECO:0000313" key="7">
    <source>
        <dbReference type="EMBL" id="OOM16465.1"/>
    </source>
</evidence>
<dbReference type="EC" id="3.2.1.86" evidence="7"/>
<name>A0A1S8NJ05_CLOSA</name>
<accession>A0A1S8NJ05</accession>
<dbReference type="AlphaFoldDB" id="A0A1S8NJ05"/>
<feature type="active site" description="Nucleophile" evidence="4">
    <location>
        <position position="370"/>
    </location>
</feature>
<keyword evidence="3 6" id="KW-0326">Glycosidase</keyword>
<evidence type="ECO:0000256" key="1">
    <source>
        <dbReference type="ARBA" id="ARBA00010838"/>
    </source>
</evidence>
<dbReference type="PROSITE" id="PS00572">
    <property type="entry name" value="GLYCOSYL_HYDROL_F1_1"/>
    <property type="match status" value="1"/>
</dbReference>
<dbReference type="GO" id="GO:0008706">
    <property type="term" value="F:6-phospho-beta-glucosidase activity"/>
    <property type="evidence" value="ECO:0007669"/>
    <property type="project" value="UniProtKB-EC"/>
</dbReference>
<protein>
    <submittedName>
        <fullName evidence="7">Aryl-phospho-beta-D-glucosidase BglC</fullName>
        <ecNumber evidence="7">3.2.1.86</ecNumber>
    </submittedName>
</protein>
<dbReference type="SUPFAM" id="SSF51445">
    <property type="entry name" value="(Trans)glycosidases"/>
    <property type="match status" value="1"/>
</dbReference>
<evidence type="ECO:0000256" key="2">
    <source>
        <dbReference type="ARBA" id="ARBA00022801"/>
    </source>
</evidence>
<proteinExistence type="inferred from homology"/>
<dbReference type="EMBL" id="LZYZ01000001">
    <property type="protein sequence ID" value="OOM16465.1"/>
    <property type="molecule type" value="Genomic_DNA"/>
</dbReference>
<evidence type="ECO:0000256" key="4">
    <source>
        <dbReference type="PROSITE-ProRule" id="PRU10055"/>
    </source>
</evidence>
<dbReference type="PANTHER" id="PTHR10353">
    <property type="entry name" value="GLYCOSYL HYDROLASE"/>
    <property type="match status" value="1"/>
</dbReference>
<dbReference type="STRING" id="169679.CSACC_41180"/>
<evidence type="ECO:0000256" key="5">
    <source>
        <dbReference type="RuleBase" id="RU003690"/>
    </source>
</evidence>
<evidence type="ECO:0000256" key="3">
    <source>
        <dbReference type="ARBA" id="ARBA00023295"/>
    </source>
</evidence>
<dbReference type="Gene3D" id="3.20.20.80">
    <property type="entry name" value="Glycosidases"/>
    <property type="match status" value="1"/>
</dbReference>
<dbReference type="PANTHER" id="PTHR10353:SF136">
    <property type="entry name" value="ARYL-PHOSPHO-BETA-D-GLUCOSIDASE BGLC"/>
    <property type="match status" value="1"/>
</dbReference>
<dbReference type="PRINTS" id="PR00131">
    <property type="entry name" value="GLHYDRLASE1"/>
</dbReference>
<dbReference type="Proteomes" id="UP000191154">
    <property type="component" value="Unassembled WGS sequence"/>
</dbReference>
<organism evidence="7 8">
    <name type="scientific">Clostridium saccharobutylicum</name>
    <dbReference type="NCBI Taxonomy" id="169679"/>
    <lineage>
        <taxon>Bacteria</taxon>
        <taxon>Bacillati</taxon>
        <taxon>Bacillota</taxon>
        <taxon>Clostridia</taxon>
        <taxon>Eubacteriales</taxon>
        <taxon>Clostridiaceae</taxon>
        <taxon>Clostridium</taxon>
    </lineage>
</organism>
<evidence type="ECO:0000256" key="6">
    <source>
        <dbReference type="RuleBase" id="RU004468"/>
    </source>
</evidence>
<dbReference type="InterPro" id="IPR018120">
    <property type="entry name" value="Glyco_hydro_1_AS"/>
</dbReference>
<dbReference type="RefSeq" id="WP_077864175.1">
    <property type="nucleotide sequence ID" value="NZ_LZYZ01000001.1"/>
</dbReference>
<dbReference type="GO" id="GO:0016052">
    <property type="term" value="P:carbohydrate catabolic process"/>
    <property type="evidence" value="ECO:0007669"/>
    <property type="project" value="TreeGrafter"/>
</dbReference>
<dbReference type="Pfam" id="PF00232">
    <property type="entry name" value="Glyco_hydro_1"/>
    <property type="match status" value="1"/>
</dbReference>
<evidence type="ECO:0000313" key="8">
    <source>
        <dbReference type="Proteomes" id="UP000191154"/>
    </source>
</evidence>